<accession>A0A8K0N9B0</accession>
<feature type="domain" description="C2H2-type" evidence="9">
    <location>
        <begin position="113"/>
        <end position="149"/>
    </location>
</feature>
<evidence type="ECO:0000313" key="11">
    <source>
        <dbReference type="Proteomes" id="UP000797356"/>
    </source>
</evidence>
<keyword evidence="4" id="KW-0862">Zinc</keyword>
<proteinExistence type="predicted"/>
<feature type="region of interest" description="Disordered" evidence="8">
    <location>
        <begin position="352"/>
        <end position="404"/>
    </location>
</feature>
<dbReference type="Pfam" id="PF13912">
    <property type="entry name" value="zf-C2H2_6"/>
    <property type="match status" value="3"/>
</dbReference>
<dbReference type="GO" id="GO:0003700">
    <property type="term" value="F:DNA-binding transcription factor activity"/>
    <property type="evidence" value="ECO:0007669"/>
    <property type="project" value="InterPro"/>
</dbReference>
<reference evidence="10" key="2">
    <citation type="submission" date="2019-07" db="EMBL/GenBank/DDBJ databases">
        <authorList>
            <person name="Yang Y."/>
            <person name="Bocs S."/>
            <person name="Baudouin L."/>
        </authorList>
    </citation>
    <scope>NUCLEOTIDE SEQUENCE</scope>
    <source>
        <tissue evidence="10">Spear leaf of Hainan Tall coconut</tissue>
    </source>
</reference>
<keyword evidence="3 7" id="KW-0863">Zinc-finger</keyword>
<feature type="compositionally biased region" description="Basic and acidic residues" evidence="8">
    <location>
        <begin position="75"/>
        <end position="87"/>
    </location>
</feature>
<dbReference type="PROSITE" id="PS00028">
    <property type="entry name" value="ZINC_FINGER_C2H2_1"/>
    <property type="match status" value="3"/>
</dbReference>
<keyword evidence="5" id="KW-0805">Transcription regulation</keyword>
<dbReference type="GO" id="GO:0008270">
    <property type="term" value="F:zinc ion binding"/>
    <property type="evidence" value="ECO:0007669"/>
    <property type="project" value="UniProtKB-KW"/>
</dbReference>
<dbReference type="GO" id="GO:0000976">
    <property type="term" value="F:transcription cis-regulatory region binding"/>
    <property type="evidence" value="ECO:0007669"/>
    <property type="project" value="TreeGrafter"/>
</dbReference>
<dbReference type="AlphaFoldDB" id="A0A8K0N9B0"/>
<keyword evidence="2" id="KW-0677">Repeat</keyword>
<dbReference type="SUPFAM" id="SSF57667">
    <property type="entry name" value="beta-beta-alpha zinc fingers"/>
    <property type="match status" value="1"/>
</dbReference>
<dbReference type="OrthoDB" id="6077919at2759"/>
<feature type="region of interest" description="Disordered" evidence="8">
    <location>
        <begin position="143"/>
        <end position="163"/>
    </location>
</feature>
<organism evidence="10 11">
    <name type="scientific">Cocos nucifera</name>
    <name type="common">Coconut palm</name>
    <dbReference type="NCBI Taxonomy" id="13894"/>
    <lineage>
        <taxon>Eukaryota</taxon>
        <taxon>Viridiplantae</taxon>
        <taxon>Streptophyta</taxon>
        <taxon>Embryophyta</taxon>
        <taxon>Tracheophyta</taxon>
        <taxon>Spermatophyta</taxon>
        <taxon>Magnoliopsida</taxon>
        <taxon>Liliopsida</taxon>
        <taxon>Arecaceae</taxon>
        <taxon>Arecoideae</taxon>
        <taxon>Cocoseae</taxon>
        <taxon>Attaleinae</taxon>
        <taxon>Cocos</taxon>
    </lineage>
</organism>
<evidence type="ECO:0000256" key="3">
    <source>
        <dbReference type="ARBA" id="ARBA00022771"/>
    </source>
</evidence>
<evidence type="ECO:0000313" key="10">
    <source>
        <dbReference type="EMBL" id="KAG1363814.1"/>
    </source>
</evidence>
<gene>
    <name evidence="10" type="ORF">COCNU_11G006410</name>
</gene>
<evidence type="ECO:0000256" key="1">
    <source>
        <dbReference type="ARBA" id="ARBA00022723"/>
    </source>
</evidence>
<dbReference type="PANTHER" id="PTHR45988:SF18">
    <property type="entry name" value="C2H2-TYPE ZINC FINGER FAMILY PROTEIN"/>
    <property type="match status" value="1"/>
</dbReference>
<dbReference type="SMART" id="SM00355">
    <property type="entry name" value="ZnF_C2H2"/>
    <property type="match status" value="3"/>
</dbReference>
<dbReference type="InterPro" id="IPR036236">
    <property type="entry name" value="Znf_C2H2_sf"/>
</dbReference>
<feature type="compositionally biased region" description="Basic residues" evidence="8">
    <location>
        <begin position="143"/>
        <end position="154"/>
    </location>
</feature>
<feature type="domain" description="C2H2-type" evidence="9">
    <location>
        <begin position="339"/>
        <end position="366"/>
    </location>
</feature>
<keyword evidence="6" id="KW-0804">Transcription</keyword>
<comment type="caution">
    <text evidence="10">The sequence shown here is derived from an EMBL/GenBank/DDBJ whole genome shotgun (WGS) entry which is preliminary data.</text>
</comment>
<dbReference type="PROSITE" id="PS50157">
    <property type="entry name" value="ZINC_FINGER_C2H2_2"/>
    <property type="match status" value="3"/>
</dbReference>
<dbReference type="PANTHER" id="PTHR45988">
    <property type="entry name" value="C2H2 TYPE ZINC FINGER TRANSCRIPTION FACTOR FAMILY-RELATED"/>
    <property type="match status" value="1"/>
</dbReference>
<evidence type="ECO:0000256" key="7">
    <source>
        <dbReference type="PROSITE-ProRule" id="PRU00042"/>
    </source>
</evidence>
<evidence type="ECO:0000256" key="2">
    <source>
        <dbReference type="ARBA" id="ARBA00022737"/>
    </source>
</evidence>
<dbReference type="Gene3D" id="3.30.160.60">
    <property type="entry name" value="Classic Zinc Finger"/>
    <property type="match status" value="2"/>
</dbReference>
<dbReference type="GO" id="GO:0005634">
    <property type="term" value="C:nucleus"/>
    <property type="evidence" value="ECO:0007669"/>
    <property type="project" value="TreeGrafter"/>
</dbReference>
<dbReference type="EMBL" id="CM017882">
    <property type="protein sequence ID" value="KAG1363814.1"/>
    <property type="molecule type" value="Genomic_DNA"/>
</dbReference>
<evidence type="ECO:0000256" key="5">
    <source>
        <dbReference type="ARBA" id="ARBA00023015"/>
    </source>
</evidence>
<feature type="domain" description="C2H2-type" evidence="9">
    <location>
        <begin position="279"/>
        <end position="306"/>
    </location>
</feature>
<sequence>MGAHPKDGESCYQSEPAALGPEDGSVAANTKPGKTMPQIRLKTWKAGEQNKEEAAREVVSSDRSLGRASDGQHVSNEHLADDQDNHTESQNIVDDTAVINIKDGDDNMAEEPYACVECGRTFPSLKALYGHLRCHPLRGYKGVHRPSEPKKKKLQIGAGSSSDQVLAAKKRRKGIIDSNDSVVNSAARILLQMSRSNNLLPSPSLQRETDQKKCIEENIQGEGGAMHSENVVDGFKDECIDVEASSREEKVQVQKKKEKKIKDLGSVHEGRPPTKDSGYRCNICSKYFPTPQALGGHRASHNKKNNSEEVDEAEYGNLGHAEELADSNNLVPRAATAEHRCTLCQATFPTGQALGGHKRKHWNGPPTTTSPSPPAPSPESLQKANNMFLDIDLNELPNSEAGEP</sequence>
<feature type="region of interest" description="Disordered" evidence="8">
    <location>
        <begin position="1"/>
        <end position="93"/>
    </location>
</feature>
<dbReference type="Proteomes" id="UP000797356">
    <property type="component" value="Chromosome 11"/>
</dbReference>
<name>A0A8K0N9B0_COCNU</name>
<keyword evidence="11" id="KW-1185">Reference proteome</keyword>
<dbReference type="InterPro" id="IPR044653">
    <property type="entry name" value="AZF1/2/3-like"/>
</dbReference>
<dbReference type="InterPro" id="IPR013087">
    <property type="entry name" value="Znf_C2H2_type"/>
</dbReference>
<reference evidence="10" key="1">
    <citation type="journal article" date="2017" name="Gigascience">
        <title>The genome draft of coconut (Cocos nucifera).</title>
        <authorList>
            <person name="Xiao Y."/>
            <person name="Xu P."/>
            <person name="Fan H."/>
            <person name="Baudouin L."/>
            <person name="Xia W."/>
            <person name="Bocs S."/>
            <person name="Xu J."/>
            <person name="Li Q."/>
            <person name="Guo A."/>
            <person name="Zhou L."/>
            <person name="Li J."/>
            <person name="Wu Y."/>
            <person name="Ma Z."/>
            <person name="Armero A."/>
            <person name="Issali A.E."/>
            <person name="Liu N."/>
            <person name="Peng M."/>
            <person name="Yang Y."/>
        </authorList>
    </citation>
    <scope>NUCLEOTIDE SEQUENCE</scope>
    <source>
        <tissue evidence="10">Spear leaf of Hainan Tall coconut</tissue>
    </source>
</reference>
<evidence type="ECO:0000259" key="9">
    <source>
        <dbReference type="PROSITE" id="PS50157"/>
    </source>
</evidence>
<feature type="compositionally biased region" description="Basic and acidic residues" evidence="8">
    <location>
        <begin position="48"/>
        <end position="60"/>
    </location>
</feature>
<evidence type="ECO:0000256" key="6">
    <source>
        <dbReference type="ARBA" id="ARBA00023163"/>
    </source>
</evidence>
<keyword evidence="1" id="KW-0479">Metal-binding</keyword>
<evidence type="ECO:0000256" key="8">
    <source>
        <dbReference type="SAM" id="MobiDB-lite"/>
    </source>
</evidence>
<protein>
    <submittedName>
        <fullName evidence="10">Zinc finger protein ZAT3-like</fullName>
    </submittedName>
</protein>
<evidence type="ECO:0000256" key="4">
    <source>
        <dbReference type="ARBA" id="ARBA00022833"/>
    </source>
</evidence>